<dbReference type="EMBL" id="JACHGY010000001">
    <property type="protein sequence ID" value="MBB6428624.1"/>
    <property type="molecule type" value="Genomic_DNA"/>
</dbReference>
<keyword evidence="2" id="KW-0812">Transmembrane</keyword>
<feature type="region of interest" description="Disordered" evidence="1">
    <location>
        <begin position="261"/>
        <end position="295"/>
    </location>
</feature>
<proteinExistence type="predicted"/>
<sequence length="295" mass="33507">MPEDATPPADTKVATPESTPSAAGGDSAMAKKPPKPKKVKPPIRQVVFHTYPKLLFIWPLIVAGFILWPTVAMWDWNAEVIGWIYLITIVVVVLTVGVDLERDHAVFWLVVFLALFFLGKWLDARFDSLTVVGDAYRWLANRDVQYDPSFGLCLSLLLLPPYATMLVYARLQHRWRITHNEFEHYSWGRADDSLARGAKRVRSTFPDLLELLLCGAGTLVVYSATGRTELRRIPHVPMIFLVRRRINKLLETTSVVTRSEKYQNELYEEEADTEQDEEDALPGEESRGIGGRDPL</sequence>
<gene>
    <name evidence="3" type="ORF">HNQ40_000430</name>
</gene>
<feature type="region of interest" description="Disordered" evidence="1">
    <location>
        <begin position="1"/>
        <end position="40"/>
    </location>
</feature>
<evidence type="ECO:0000313" key="4">
    <source>
        <dbReference type="Proteomes" id="UP000541810"/>
    </source>
</evidence>
<evidence type="ECO:0000256" key="1">
    <source>
        <dbReference type="SAM" id="MobiDB-lite"/>
    </source>
</evidence>
<dbReference type="Proteomes" id="UP000541810">
    <property type="component" value="Unassembled WGS sequence"/>
</dbReference>
<feature type="compositionally biased region" description="Acidic residues" evidence="1">
    <location>
        <begin position="266"/>
        <end position="282"/>
    </location>
</feature>
<dbReference type="AlphaFoldDB" id="A0A7X0LJC2"/>
<protein>
    <submittedName>
        <fullName evidence="3">Uncharacterized protein</fullName>
    </submittedName>
</protein>
<dbReference type="RefSeq" id="WP_184675934.1">
    <property type="nucleotide sequence ID" value="NZ_JACHGY010000001.1"/>
</dbReference>
<comment type="caution">
    <text evidence="3">The sequence shown here is derived from an EMBL/GenBank/DDBJ whole genome shotgun (WGS) entry which is preliminary data.</text>
</comment>
<evidence type="ECO:0000256" key="2">
    <source>
        <dbReference type="SAM" id="Phobius"/>
    </source>
</evidence>
<organism evidence="3 4">
    <name type="scientific">Algisphaera agarilytica</name>
    <dbReference type="NCBI Taxonomy" id="1385975"/>
    <lineage>
        <taxon>Bacteria</taxon>
        <taxon>Pseudomonadati</taxon>
        <taxon>Planctomycetota</taxon>
        <taxon>Phycisphaerae</taxon>
        <taxon>Phycisphaerales</taxon>
        <taxon>Phycisphaeraceae</taxon>
        <taxon>Algisphaera</taxon>
    </lineage>
</organism>
<name>A0A7X0LJC2_9BACT</name>
<keyword evidence="2" id="KW-0472">Membrane</keyword>
<feature type="transmembrane region" description="Helical" evidence="2">
    <location>
        <begin position="80"/>
        <end position="98"/>
    </location>
</feature>
<accession>A0A7X0LJC2</accession>
<feature type="transmembrane region" description="Helical" evidence="2">
    <location>
        <begin position="105"/>
        <end position="122"/>
    </location>
</feature>
<evidence type="ECO:0000313" key="3">
    <source>
        <dbReference type="EMBL" id="MBB6428624.1"/>
    </source>
</evidence>
<keyword evidence="4" id="KW-1185">Reference proteome</keyword>
<feature type="transmembrane region" description="Helical" evidence="2">
    <location>
        <begin position="149"/>
        <end position="169"/>
    </location>
</feature>
<feature type="transmembrane region" description="Helical" evidence="2">
    <location>
        <begin position="54"/>
        <end position="74"/>
    </location>
</feature>
<keyword evidence="2" id="KW-1133">Transmembrane helix</keyword>
<reference evidence="3 4" key="1">
    <citation type="submission" date="2020-08" db="EMBL/GenBank/DDBJ databases">
        <title>Genomic Encyclopedia of Type Strains, Phase IV (KMG-IV): sequencing the most valuable type-strain genomes for metagenomic binning, comparative biology and taxonomic classification.</title>
        <authorList>
            <person name="Goeker M."/>
        </authorList>
    </citation>
    <scope>NUCLEOTIDE SEQUENCE [LARGE SCALE GENOMIC DNA]</scope>
    <source>
        <strain evidence="3 4">DSM 103725</strain>
    </source>
</reference>